<evidence type="ECO:0000256" key="8">
    <source>
        <dbReference type="ARBA" id="ARBA00048985"/>
    </source>
</evidence>
<dbReference type="Gene3D" id="2.170.270.10">
    <property type="entry name" value="SET domain"/>
    <property type="match status" value="1"/>
</dbReference>
<dbReference type="SUPFAM" id="SSF144232">
    <property type="entry name" value="HIT/MYND zinc finger-like"/>
    <property type="match status" value="1"/>
</dbReference>
<dbReference type="InterPro" id="IPR011990">
    <property type="entry name" value="TPR-like_helical_dom_sf"/>
</dbReference>
<dbReference type="PANTHER" id="PTHR46165:SF2">
    <property type="entry name" value="SET AND MYND DOMAIN-CONTAINING PROTEIN 4"/>
    <property type="match status" value="1"/>
</dbReference>
<dbReference type="EMBL" id="CAXKWB010128500">
    <property type="protein sequence ID" value="CAL4240925.1"/>
    <property type="molecule type" value="Genomic_DNA"/>
</dbReference>
<evidence type="ECO:0000256" key="4">
    <source>
        <dbReference type="ARBA" id="ARBA00022603"/>
    </source>
</evidence>
<reference evidence="10 11" key="1">
    <citation type="submission" date="2024-05" db="EMBL/GenBank/DDBJ databases">
        <authorList>
            <person name="Wallberg A."/>
        </authorList>
    </citation>
    <scope>NUCLEOTIDE SEQUENCE [LARGE SCALE GENOMIC DNA]</scope>
</reference>
<dbReference type="GO" id="GO:0042826">
    <property type="term" value="F:histone deacetylase binding"/>
    <property type="evidence" value="ECO:0007669"/>
    <property type="project" value="TreeGrafter"/>
</dbReference>
<evidence type="ECO:0000313" key="11">
    <source>
        <dbReference type="Proteomes" id="UP001497623"/>
    </source>
</evidence>
<proteinExistence type="predicted"/>
<evidence type="ECO:0000256" key="6">
    <source>
        <dbReference type="ARBA" id="ARBA00022691"/>
    </source>
</evidence>
<dbReference type="Proteomes" id="UP001497623">
    <property type="component" value="Unassembled WGS sequence"/>
</dbReference>
<dbReference type="Gene3D" id="1.25.40.10">
    <property type="entry name" value="Tetratricopeptide repeat domain"/>
    <property type="match status" value="1"/>
</dbReference>
<evidence type="ECO:0000256" key="1">
    <source>
        <dbReference type="ARBA" id="ARBA00004123"/>
    </source>
</evidence>
<dbReference type="Pfam" id="PF00856">
    <property type="entry name" value="SET"/>
    <property type="match status" value="1"/>
</dbReference>
<dbReference type="GO" id="GO:0005634">
    <property type="term" value="C:nucleus"/>
    <property type="evidence" value="ECO:0007669"/>
    <property type="project" value="UniProtKB-SubCell"/>
</dbReference>
<keyword evidence="11" id="KW-1185">Reference proteome</keyword>
<organism evidence="10 11">
    <name type="scientific">Meganyctiphanes norvegica</name>
    <name type="common">Northern krill</name>
    <name type="synonym">Thysanopoda norvegica</name>
    <dbReference type="NCBI Taxonomy" id="48144"/>
    <lineage>
        <taxon>Eukaryota</taxon>
        <taxon>Metazoa</taxon>
        <taxon>Ecdysozoa</taxon>
        <taxon>Arthropoda</taxon>
        <taxon>Crustacea</taxon>
        <taxon>Multicrustacea</taxon>
        <taxon>Malacostraca</taxon>
        <taxon>Eumalacostraca</taxon>
        <taxon>Eucarida</taxon>
        <taxon>Euphausiacea</taxon>
        <taxon>Euphausiidae</taxon>
        <taxon>Meganyctiphanes</taxon>
    </lineage>
</organism>
<dbReference type="SUPFAM" id="SSF82199">
    <property type="entry name" value="SET domain"/>
    <property type="match status" value="1"/>
</dbReference>
<dbReference type="GO" id="GO:0032259">
    <property type="term" value="P:methylation"/>
    <property type="evidence" value="ECO:0007669"/>
    <property type="project" value="UniProtKB-KW"/>
</dbReference>
<dbReference type="PROSITE" id="PS50280">
    <property type="entry name" value="SET"/>
    <property type="match status" value="1"/>
</dbReference>
<evidence type="ECO:0000313" key="10">
    <source>
        <dbReference type="EMBL" id="CAL4240925.1"/>
    </source>
</evidence>
<protein>
    <recommendedName>
        <fullName evidence="9">SET domain-containing protein</fullName>
    </recommendedName>
</protein>
<dbReference type="GO" id="GO:0005737">
    <property type="term" value="C:cytoplasm"/>
    <property type="evidence" value="ECO:0007669"/>
    <property type="project" value="UniProtKB-SubCell"/>
</dbReference>
<sequence length="752" mass="84879">MEGFSCQPLLDRITHVMVKTGAIRDFAKLKDSIDQVRYCFTTELQYDRDIKFNIMKEVNQLAGAFYDKCADHGKDEEMALQAKSKGSRAYLKKRDSEAHEEFTKCLRLAPQHSNLVSLAYANRSAVLFQMARYTECIQDIKCAELANYPDILLHKILVRRMWCYLHMGNIDAVNEALISCKQYLGKVPEQAKEKFESSILEIETALKNNKVKTDYREANIIKDAPELHMGESTKLKYMSSAFELKESLDQGRHIVAGKDIPKGNVVFTEKPYAAILLPEYHLSHCHTCCAPAMNPVPCPGCRDAIFCDEDCLSQSRSWHQYECQLLHILSIVGIAHLALRVLLVAGWDLCQEVLTESPPSGVGGVSSNGIYNGNTKKEKYRSVYHLMPHLTNVVPEDLVQYSVAGLLLTTVLGDKTDFIINAQKSLTALDKKEVSYEDACCRVAVVAMRHIAQLVSNAHAITQIMPQNKNNKSKVEQVNQKRVASAIYPSASLMNHSCQPNILNSFRKDILVIHSTKDIKTGDQIYNCYGPHFNRQTREERQKALKMQYFFTCKCLPCTDASYIEREARWTGFVCDLCNGCARWIVGEESDGIGVLSCLTCHTLEVPPQHLVNICTQVNEIFDEGEEALQKSNALSAVMQFQKAISLATGVYLPENEYYINMQDQLARALGEMGDYNGCCQELRKGLNSTKKRFGTESVEYGHELLKFCDALKICVIDNNQIASELASVEKELDKIFSINYGVQWQKYLKLS</sequence>
<keyword evidence="7" id="KW-0539">Nucleus</keyword>
<dbReference type="GO" id="GO:0008757">
    <property type="term" value="F:S-adenosylmethionine-dependent methyltransferase activity"/>
    <property type="evidence" value="ECO:0007669"/>
    <property type="project" value="UniProtKB-ARBA"/>
</dbReference>
<dbReference type="InterPro" id="IPR044421">
    <property type="entry name" value="SMYD4_SET"/>
</dbReference>
<comment type="subcellular location">
    <subcellularLocation>
        <location evidence="2">Cytoplasm</location>
    </subcellularLocation>
    <subcellularLocation>
        <location evidence="1">Nucleus</location>
    </subcellularLocation>
</comment>
<dbReference type="InterPro" id="IPR052097">
    <property type="entry name" value="SET-MYND_domain_protein"/>
</dbReference>
<evidence type="ECO:0000256" key="2">
    <source>
        <dbReference type="ARBA" id="ARBA00004496"/>
    </source>
</evidence>
<keyword evidence="4" id="KW-0489">Methyltransferase</keyword>
<dbReference type="CDD" id="cd10536">
    <property type="entry name" value="SET_SMYD4"/>
    <property type="match status" value="1"/>
</dbReference>
<dbReference type="GO" id="GO:0008276">
    <property type="term" value="F:protein methyltransferase activity"/>
    <property type="evidence" value="ECO:0007669"/>
    <property type="project" value="UniProtKB-ARBA"/>
</dbReference>
<accession>A0AAV2ST97</accession>
<dbReference type="Gene3D" id="6.10.140.2220">
    <property type="match status" value="1"/>
</dbReference>
<dbReference type="InterPro" id="IPR046341">
    <property type="entry name" value="SET_dom_sf"/>
</dbReference>
<dbReference type="PANTHER" id="PTHR46165">
    <property type="entry name" value="SET AND MYND DOMAIN-CONTAINING PROTEIN 4"/>
    <property type="match status" value="1"/>
</dbReference>
<gene>
    <name evidence="10" type="ORF">MNOR_LOCUS40642</name>
</gene>
<dbReference type="AlphaFoldDB" id="A0AAV2ST97"/>
<feature type="domain" description="SET" evidence="9">
    <location>
        <begin position="240"/>
        <end position="530"/>
    </location>
</feature>
<keyword evidence="6" id="KW-0949">S-adenosyl-L-methionine</keyword>
<dbReference type="Gene3D" id="1.10.220.160">
    <property type="match status" value="1"/>
</dbReference>
<evidence type="ECO:0000256" key="7">
    <source>
        <dbReference type="ARBA" id="ARBA00023242"/>
    </source>
</evidence>
<evidence type="ECO:0000256" key="3">
    <source>
        <dbReference type="ARBA" id="ARBA00022490"/>
    </source>
</evidence>
<evidence type="ECO:0000256" key="5">
    <source>
        <dbReference type="ARBA" id="ARBA00022679"/>
    </source>
</evidence>
<dbReference type="GO" id="GO:0008170">
    <property type="term" value="F:N-methyltransferase activity"/>
    <property type="evidence" value="ECO:0007669"/>
    <property type="project" value="UniProtKB-ARBA"/>
</dbReference>
<comment type="caution">
    <text evidence="10">The sequence shown here is derived from an EMBL/GenBank/DDBJ whole genome shotgun (WGS) entry which is preliminary data.</text>
</comment>
<dbReference type="InterPro" id="IPR001214">
    <property type="entry name" value="SET_dom"/>
</dbReference>
<dbReference type="SUPFAM" id="SSF48452">
    <property type="entry name" value="TPR-like"/>
    <property type="match status" value="1"/>
</dbReference>
<name>A0AAV2ST97_MEGNR</name>
<evidence type="ECO:0000259" key="9">
    <source>
        <dbReference type="PROSITE" id="PS50280"/>
    </source>
</evidence>
<keyword evidence="5" id="KW-0808">Transferase</keyword>
<keyword evidence="3" id="KW-0963">Cytoplasm</keyword>
<comment type="catalytic activity">
    <reaction evidence="8">
        <text>L-lysyl-[protein] + S-adenosyl-L-methionine = N(6)-methyl-L-lysyl-[protein] + S-adenosyl-L-homocysteine + H(+)</text>
        <dbReference type="Rhea" id="RHEA:51736"/>
        <dbReference type="Rhea" id="RHEA-COMP:9752"/>
        <dbReference type="Rhea" id="RHEA-COMP:13053"/>
        <dbReference type="ChEBI" id="CHEBI:15378"/>
        <dbReference type="ChEBI" id="CHEBI:29969"/>
        <dbReference type="ChEBI" id="CHEBI:57856"/>
        <dbReference type="ChEBI" id="CHEBI:59789"/>
        <dbReference type="ChEBI" id="CHEBI:61929"/>
    </reaction>
</comment>